<reference evidence="2 3" key="1">
    <citation type="submission" date="2017-02" db="EMBL/GenBank/DDBJ databases">
        <title>Genomes of Trichoderma spp. with biocontrol activity.</title>
        <authorList>
            <person name="Gardiner D."/>
            <person name="Kazan K."/>
            <person name="Vos C."/>
            <person name="Harvey P."/>
        </authorList>
    </citation>
    <scope>NUCLEOTIDE SEQUENCE [LARGE SCALE GENOMIC DNA]</scope>
    <source>
        <strain evidence="2 3">A5MH</strain>
    </source>
</reference>
<evidence type="ECO:0000313" key="3">
    <source>
        <dbReference type="Proteomes" id="UP000236546"/>
    </source>
</evidence>
<feature type="region of interest" description="Disordered" evidence="1">
    <location>
        <begin position="165"/>
        <end position="197"/>
    </location>
</feature>
<evidence type="ECO:0000313" key="2">
    <source>
        <dbReference type="EMBL" id="PNP45485.1"/>
    </source>
</evidence>
<dbReference type="Proteomes" id="UP000236546">
    <property type="component" value="Unassembled WGS sequence"/>
</dbReference>
<organism evidence="2 3">
    <name type="scientific">Trichoderma gamsii</name>
    <dbReference type="NCBI Taxonomy" id="398673"/>
    <lineage>
        <taxon>Eukaryota</taxon>
        <taxon>Fungi</taxon>
        <taxon>Dikarya</taxon>
        <taxon>Ascomycota</taxon>
        <taxon>Pezizomycotina</taxon>
        <taxon>Sordariomycetes</taxon>
        <taxon>Hypocreomycetidae</taxon>
        <taxon>Hypocreales</taxon>
        <taxon>Hypocreaceae</taxon>
        <taxon>Trichoderma</taxon>
    </lineage>
</organism>
<feature type="region of interest" description="Disordered" evidence="1">
    <location>
        <begin position="225"/>
        <end position="248"/>
    </location>
</feature>
<accession>A0A2K0TIZ3</accession>
<evidence type="ECO:0000256" key="1">
    <source>
        <dbReference type="SAM" id="MobiDB-lite"/>
    </source>
</evidence>
<comment type="caution">
    <text evidence="2">The sequence shown here is derived from an EMBL/GenBank/DDBJ whole genome shotgun (WGS) entry which is preliminary data.</text>
</comment>
<gene>
    <name evidence="2" type="ORF">TGAMA5MH_02708</name>
</gene>
<dbReference type="AlphaFoldDB" id="A0A2K0TIZ3"/>
<dbReference type="EMBL" id="MTYH01000024">
    <property type="protein sequence ID" value="PNP45485.1"/>
    <property type="molecule type" value="Genomic_DNA"/>
</dbReference>
<proteinExistence type="predicted"/>
<name>A0A2K0TIZ3_9HYPO</name>
<evidence type="ECO:0008006" key="4">
    <source>
        <dbReference type="Google" id="ProtNLM"/>
    </source>
</evidence>
<sequence>MDAPPPIIIGLEGLIQHSLPRITRFRSAAAAMTDFGRLSPFLKRLQVSVLLLGSIYRKFSQYDMIAGSDLCLGICHDSLVQTQGMMQAVLQAPDGDNVYNLGAEVLIERLPDEISSFISSVELLRSTYQESQSEYILGSMKELANLRQDYSKHLQECTHRKKGAHLVMTGSSEDERTSRSDGTQLTEPEVSSSIKSPGQRVIEVKLTPSRNTAVSIRGKLGHTAVLGAQARPNRSGELGYESKKNKEA</sequence>
<protein>
    <recommendedName>
        <fullName evidence="4">Fungal N-terminal domain-containing protein</fullName>
    </recommendedName>
</protein>
<dbReference type="OrthoDB" id="4890398at2759"/>
<feature type="compositionally biased region" description="Polar residues" evidence="1">
    <location>
        <begin position="180"/>
        <end position="196"/>
    </location>
</feature>